<dbReference type="PANTHER" id="PTHR33064">
    <property type="entry name" value="POL PROTEIN"/>
    <property type="match status" value="1"/>
</dbReference>
<dbReference type="EMBL" id="JAWDGP010007203">
    <property type="protein sequence ID" value="KAK3728162.1"/>
    <property type="molecule type" value="Genomic_DNA"/>
</dbReference>
<organism evidence="2 3">
    <name type="scientific">Elysia crispata</name>
    <name type="common">lettuce slug</name>
    <dbReference type="NCBI Taxonomy" id="231223"/>
    <lineage>
        <taxon>Eukaryota</taxon>
        <taxon>Metazoa</taxon>
        <taxon>Spiralia</taxon>
        <taxon>Lophotrochozoa</taxon>
        <taxon>Mollusca</taxon>
        <taxon>Gastropoda</taxon>
        <taxon>Heterobranchia</taxon>
        <taxon>Euthyneura</taxon>
        <taxon>Panpulmonata</taxon>
        <taxon>Sacoglossa</taxon>
        <taxon>Placobranchoidea</taxon>
        <taxon>Plakobranchidae</taxon>
        <taxon>Elysia</taxon>
    </lineage>
</organism>
<dbReference type="InterPro" id="IPR043502">
    <property type="entry name" value="DNA/RNA_pol_sf"/>
</dbReference>
<dbReference type="Proteomes" id="UP001283361">
    <property type="component" value="Unassembled WGS sequence"/>
</dbReference>
<accession>A0AAE1CQ65</accession>
<dbReference type="PANTHER" id="PTHR33064:SF37">
    <property type="entry name" value="RIBONUCLEASE H"/>
    <property type="match status" value="1"/>
</dbReference>
<dbReference type="InterPro" id="IPR041577">
    <property type="entry name" value="RT_RNaseH_2"/>
</dbReference>
<feature type="domain" description="Reverse transcriptase/retrotransposon-derived protein RNase H-like" evidence="1">
    <location>
        <begin position="274"/>
        <end position="325"/>
    </location>
</feature>
<keyword evidence="3" id="KW-1185">Reference proteome</keyword>
<dbReference type="InterPro" id="IPR051320">
    <property type="entry name" value="Viral_Replic_Matur_Polypro"/>
</dbReference>
<name>A0AAE1CQ65_9GAST</name>
<evidence type="ECO:0000259" key="1">
    <source>
        <dbReference type="Pfam" id="PF17919"/>
    </source>
</evidence>
<reference evidence="2" key="1">
    <citation type="journal article" date="2023" name="G3 (Bethesda)">
        <title>A reference genome for the long-term kleptoplast-retaining sea slug Elysia crispata morphotype clarki.</title>
        <authorList>
            <person name="Eastman K.E."/>
            <person name="Pendleton A.L."/>
            <person name="Shaikh M.A."/>
            <person name="Suttiyut T."/>
            <person name="Ogas R."/>
            <person name="Tomko P."/>
            <person name="Gavelis G."/>
            <person name="Widhalm J.R."/>
            <person name="Wisecaver J.H."/>
        </authorList>
    </citation>
    <scope>NUCLEOTIDE SEQUENCE</scope>
    <source>
        <strain evidence="2">ECLA1</strain>
    </source>
</reference>
<dbReference type="Gene3D" id="3.30.70.270">
    <property type="match status" value="1"/>
</dbReference>
<evidence type="ECO:0000313" key="3">
    <source>
        <dbReference type="Proteomes" id="UP001283361"/>
    </source>
</evidence>
<sequence>MDNTVLLAEKARIQVKTHYLSGEVEALCITEAICDLVVGNVPGARNPDDPDMTAMVGAVTTRAQARQEVRHKPLTVSPKHTGVDREELIRLKQDNEAIKRMGETSKFENSTLRNEKTSLRVPEVSSQTRDDLDVPSCVAVVEDYDYEADKGHDQDNLTGDKQASEDLPIWGQKEDLADVKFGEALTYDQNRELQLMVLRFTEIFSDRPGDTNLAEHRIALPMYLYVIRRILYHSPWSLLLGLVGYYKPFIPNFVAIAAPLSDLTRKGQPNKIVWGEPQERAYAILKKVVISKPILMLPDVNKKFVLRRDASDIGLGATLLQNRDGHIFLSIMQA</sequence>
<gene>
    <name evidence="2" type="ORF">RRG08_035522</name>
</gene>
<dbReference type="SUPFAM" id="SSF56672">
    <property type="entry name" value="DNA/RNA polymerases"/>
    <property type="match status" value="1"/>
</dbReference>
<proteinExistence type="predicted"/>
<protein>
    <recommendedName>
        <fullName evidence="1">Reverse transcriptase/retrotransposon-derived protein RNase H-like domain-containing protein</fullName>
    </recommendedName>
</protein>
<evidence type="ECO:0000313" key="2">
    <source>
        <dbReference type="EMBL" id="KAK3728162.1"/>
    </source>
</evidence>
<dbReference type="InterPro" id="IPR043128">
    <property type="entry name" value="Rev_trsase/Diguanyl_cyclase"/>
</dbReference>
<dbReference type="Pfam" id="PF17919">
    <property type="entry name" value="RT_RNaseH_2"/>
    <property type="match status" value="1"/>
</dbReference>
<dbReference type="AlphaFoldDB" id="A0AAE1CQ65"/>
<comment type="caution">
    <text evidence="2">The sequence shown here is derived from an EMBL/GenBank/DDBJ whole genome shotgun (WGS) entry which is preliminary data.</text>
</comment>